<dbReference type="Gene3D" id="2.60.120.200">
    <property type="match status" value="1"/>
</dbReference>
<dbReference type="PANTHER" id="PTHR10963">
    <property type="entry name" value="GLYCOSYL HYDROLASE-RELATED"/>
    <property type="match status" value="1"/>
</dbReference>
<dbReference type="AlphaFoldDB" id="A0A7S0A7I3"/>
<feature type="compositionally biased region" description="Low complexity" evidence="1">
    <location>
        <begin position="130"/>
        <end position="147"/>
    </location>
</feature>
<feature type="chain" id="PRO_5031102668" description="GH16 domain-containing protein" evidence="2">
    <location>
        <begin position="23"/>
        <end position="463"/>
    </location>
</feature>
<dbReference type="PANTHER" id="PTHR10963:SF24">
    <property type="entry name" value="GLYCOSIDASE C21B10.07-RELATED"/>
    <property type="match status" value="1"/>
</dbReference>
<dbReference type="SUPFAM" id="SSF49899">
    <property type="entry name" value="Concanavalin A-like lectins/glucanases"/>
    <property type="match status" value="1"/>
</dbReference>
<dbReference type="GO" id="GO:0009251">
    <property type="term" value="P:glucan catabolic process"/>
    <property type="evidence" value="ECO:0007669"/>
    <property type="project" value="TreeGrafter"/>
</dbReference>
<dbReference type="GO" id="GO:0004553">
    <property type="term" value="F:hydrolase activity, hydrolyzing O-glycosyl compounds"/>
    <property type="evidence" value="ECO:0007669"/>
    <property type="project" value="InterPro"/>
</dbReference>
<dbReference type="EMBL" id="HBEG01017778">
    <property type="protein sequence ID" value="CAD8355375.1"/>
    <property type="molecule type" value="Transcribed_RNA"/>
</dbReference>
<name>A0A7S0A7I3_9DINO</name>
<dbReference type="InterPro" id="IPR000757">
    <property type="entry name" value="Beta-glucanase-like"/>
</dbReference>
<keyword evidence="2" id="KW-0732">Signal</keyword>
<sequence length="463" mass="48044">MSYLTVLLLRAVVLTIAESCNGTGSHCPALATNGDGDDHGLLQLVARSDPSCAAYLTCSGLSGNCCPDSTGLMLSCCSASSGPSDVQPVVIIDSVACAANPACSHLSGDCCPPSTGEMLACCESLAAAPASSQSKPSPSTSAPPQQAGCRGNSSCKATPAVNATPHRANPDSALQLECAGKKFLDCWTFFTESDPTSGYVTYVSKDEAIEYGLYSVEDSGAVRLGSLVGTNERAKSIRVQSKETFQVGHIFVIDIAHMPTGQGTWPAWWSYGPSWPENGEIDTIETVETETWVHTTLHTSAGCSMSSVSGVFHSDCNAGDANDGCGVDGPAGSGGSSFNSAGGGVYATRWTESSIDVWLFKRAEIPQDLTTNEPDPDAWGAPYVSFPFGESCPASHFNDTVLVINLDFCGNWAGNVFPGGNGACESYVGDPANKGSLADAFWEINSVKVFSASAPSPQPASWA</sequence>
<dbReference type="InterPro" id="IPR050546">
    <property type="entry name" value="Glycosyl_Hydrlase_16"/>
</dbReference>
<evidence type="ECO:0000259" key="3">
    <source>
        <dbReference type="PROSITE" id="PS51762"/>
    </source>
</evidence>
<dbReference type="Pfam" id="PF26113">
    <property type="entry name" value="GH16_XgeA"/>
    <property type="match status" value="1"/>
</dbReference>
<dbReference type="PROSITE" id="PS51762">
    <property type="entry name" value="GH16_2"/>
    <property type="match status" value="1"/>
</dbReference>
<feature type="signal peptide" evidence="2">
    <location>
        <begin position="1"/>
        <end position="22"/>
    </location>
</feature>
<accession>A0A7S0A7I3</accession>
<feature type="domain" description="GH16" evidence="3">
    <location>
        <begin position="130"/>
        <end position="436"/>
    </location>
</feature>
<proteinExistence type="predicted"/>
<evidence type="ECO:0000256" key="2">
    <source>
        <dbReference type="SAM" id="SignalP"/>
    </source>
</evidence>
<feature type="region of interest" description="Disordered" evidence="1">
    <location>
        <begin position="130"/>
        <end position="153"/>
    </location>
</feature>
<evidence type="ECO:0000313" key="4">
    <source>
        <dbReference type="EMBL" id="CAD8355375.1"/>
    </source>
</evidence>
<gene>
    <name evidence="4" type="ORF">PBAH0796_LOCUS10742</name>
</gene>
<evidence type="ECO:0000256" key="1">
    <source>
        <dbReference type="SAM" id="MobiDB-lite"/>
    </source>
</evidence>
<organism evidence="4">
    <name type="scientific">Pyrodinium bahamense</name>
    <dbReference type="NCBI Taxonomy" id="73915"/>
    <lineage>
        <taxon>Eukaryota</taxon>
        <taxon>Sar</taxon>
        <taxon>Alveolata</taxon>
        <taxon>Dinophyceae</taxon>
        <taxon>Gonyaulacales</taxon>
        <taxon>Pyrocystaceae</taxon>
        <taxon>Pyrodinium</taxon>
    </lineage>
</organism>
<dbReference type="InterPro" id="IPR013320">
    <property type="entry name" value="ConA-like_dom_sf"/>
</dbReference>
<reference evidence="4" key="1">
    <citation type="submission" date="2021-01" db="EMBL/GenBank/DDBJ databases">
        <authorList>
            <person name="Corre E."/>
            <person name="Pelletier E."/>
            <person name="Niang G."/>
            <person name="Scheremetjew M."/>
            <person name="Finn R."/>
            <person name="Kale V."/>
            <person name="Holt S."/>
            <person name="Cochrane G."/>
            <person name="Meng A."/>
            <person name="Brown T."/>
            <person name="Cohen L."/>
        </authorList>
    </citation>
    <scope>NUCLEOTIDE SEQUENCE</scope>
    <source>
        <strain evidence="4">Pbaha01</strain>
    </source>
</reference>
<protein>
    <recommendedName>
        <fullName evidence="3">GH16 domain-containing protein</fullName>
    </recommendedName>
</protein>